<gene>
    <name evidence="1" type="ORF">O4213_19595</name>
</gene>
<evidence type="ECO:0000313" key="1">
    <source>
        <dbReference type="EMBL" id="MCZ4552207.1"/>
    </source>
</evidence>
<organism evidence="1 2">
    <name type="scientific">Gordonia rubripertincta</name>
    <name type="common">Rhodococcus corallinus</name>
    <dbReference type="NCBI Taxonomy" id="36822"/>
    <lineage>
        <taxon>Bacteria</taxon>
        <taxon>Bacillati</taxon>
        <taxon>Actinomycetota</taxon>
        <taxon>Actinomycetes</taxon>
        <taxon>Mycobacteriales</taxon>
        <taxon>Gordoniaceae</taxon>
        <taxon>Gordonia</taxon>
    </lineage>
</organism>
<protein>
    <submittedName>
        <fullName evidence="1">WXG100 family type VII secretion target</fullName>
    </submittedName>
</protein>
<dbReference type="Gene3D" id="1.10.287.1060">
    <property type="entry name" value="ESAT-6-like"/>
    <property type="match status" value="1"/>
</dbReference>
<reference evidence="1" key="1">
    <citation type="submission" date="2022-12" db="EMBL/GenBank/DDBJ databases">
        <authorList>
            <person name="Krivoruchko A.V."/>
            <person name="Elkin A."/>
        </authorList>
    </citation>
    <scope>NUCLEOTIDE SEQUENCE</scope>
    <source>
        <strain evidence="1">IEGM 1388</strain>
    </source>
</reference>
<dbReference type="SUPFAM" id="SSF140453">
    <property type="entry name" value="EsxAB dimer-like"/>
    <property type="match status" value="1"/>
</dbReference>
<dbReference type="Proteomes" id="UP001067235">
    <property type="component" value="Unassembled WGS sequence"/>
</dbReference>
<dbReference type="Pfam" id="PF06013">
    <property type="entry name" value="WXG100"/>
    <property type="match status" value="1"/>
</dbReference>
<keyword evidence="2" id="KW-1185">Reference proteome</keyword>
<dbReference type="RefSeq" id="WP_301572995.1">
    <property type="nucleotide sequence ID" value="NZ_JAPWIE010000006.1"/>
</dbReference>
<comment type="caution">
    <text evidence="1">The sequence shown here is derived from an EMBL/GenBank/DDBJ whole genome shotgun (WGS) entry which is preliminary data.</text>
</comment>
<accession>A0ABT4MYY6</accession>
<dbReference type="EMBL" id="JAPWIE010000006">
    <property type="protein sequence ID" value="MCZ4552207.1"/>
    <property type="molecule type" value="Genomic_DNA"/>
</dbReference>
<dbReference type="InterPro" id="IPR036689">
    <property type="entry name" value="ESAT-6-like_sf"/>
</dbReference>
<name>A0ABT4MYY6_GORRU</name>
<evidence type="ECO:0000313" key="2">
    <source>
        <dbReference type="Proteomes" id="UP001067235"/>
    </source>
</evidence>
<proteinExistence type="predicted"/>
<dbReference type="InterPro" id="IPR010310">
    <property type="entry name" value="T7SS_ESAT-6-like"/>
</dbReference>
<sequence length="105" mass="11016">MTDFAIDTDQMFATAARLATHHANSDEHFRERHSQLSGAVEAGWVGRSANVMSGALGRWQSDANVIVARIAGHSAGVVRSTNQIVDVDDTAAGSLAPGTPSTLDL</sequence>